<dbReference type="PRINTS" id="PR00881">
    <property type="entry name" value="L7ARS6FAMILY"/>
</dbReference>
<reference evidence="11 12" key="1">
    <citation type="submission" date="2019-03" db="EMBL/GenBank/DDBJ databases">
        <title>Single cell metagenomics reveals metabolic interactions within the superorganism composed of flagellate Streblomastix strix and complex community of Bacteroidetes bacteria on its surface.</title>
        <authorList>
            <person name="Treitli S.C."/>
            <person name="Kolisko M."/>
            <person name="Husnik F."/>
            <person name="Keeling P."/>
            <person name="Hampl V."/>
        </authorList>
    </citation>
    <scope>NUCLEOTIDE SEQUENCE [LARGE SCALE GENOMIC DNA]</scope>
    <source>
        <strain evidence="11">ST1C</strain>
    </source>
</reference>
<dbReference type="GO" id="GO:0000398">
    <property type="term" value="P:mRNA splicing, via spliceosome"/>
    <property type="evidence" value="ECO:0007669"/>
    <property type="project" value="UniProtKB-UniRule"/>
</dbReference>
<dbReference type="GO" id="GO:0003723">
    <property type="term" value="F:RNA binding"/>
    <property type="evidence" value="ECO:0007669"/>
    <property type="project" value="UniProtKB-UniRule"/>
</dbReference>
<feature type="domain" description="Ribosomal protein eL8/eL30/eS12/Gadd45" evidence="10">
    <location>
        <begin position="17"/>
        <end position="106"/>
    </location>
</feature>
<sequence length="123" mass="13612">MDERAKPLADAQLTVQILQLIKNAQSYKQIRRGANETTKCLNRGLAEFVVLASDAEPLEIILQIPLICEDKNVSYVFVPSKNALGRNCGISRPVIACAVIAQEGSPLVTQIKNLREQIERLLI</sequence>
<dbReference type="InterPro" id="IPR004038">
    <property type="entry name" value="Ribosomal_eL8/eL30/eS12/Gad45"/>
</dbReference>
<evidence type="ECO:0000256" key="4">
    <source>
        <dbReference type="ARBA" id="ARBA00022728"/>
    </source>
</evidence>
<evidence type="ECO:0000256" key="6">
    <source>
        <dbReference type="ARBA" id="ARBA00023187"/>
    </source>
</evidence>
<dbReference type="InterPro" id="IPR002415">
    <property type="entry name" value="H/ACA_rnp_Nhp2-like"/>
</dbReference>
<evidence type="ECO:0000256" key="5">
    <source>
        <dbReference type="ARBA" id="ARBA00022884"/>
    </source>
</evidence>
<comment type="similarity">
    <text evidence="2 9">Belongs to the eukaryotic ribosomal protein eL8 family.</text>
</comment>
<evidence type="ECO:0000313" key="12">
    <source>
        <dbReference type="Proteomes" id="UP000324800"/>
    </source>
</evidence>
<evidence type="ECO:0000256" key="8">
    <source>
        <dbReference type="ARBA" id="ARBA00023274"/>
    </source>
</evidence>
<keyword evidence="6" id="KW-0508">mRNA splicing</keyword>
<dbReference type="FunFam" id="3.30.1330.30:FF:000002">
    <property type="entry name" value="NHP2-like protein 1 homolog"/>
    <property type="match status" value="1"/>
</dbReference>
<keyword evidence="4" id="KW-0747">Spliceosome</keyword>
<dbReference type="PRINTS" id="PR00883">
    <property type="entry name" value="NUCLEARHMG"/>
</dbReference>
<dbReference type="Gene3D" id="3.30.1330.30">
    <property type="match status" value="1"/>
</dbReference>
<evidence type="ECO:0000256" key="2">
    <source>
        <dbReference type="ARBA" id="ARBA00007337"/>
    </source>
</evidence>
<dbReference type="Proteomes" id="UP000324800">
    <property type="component" value="Unassembled WGS sequence"/>
</dbReference>
<dbReference type="AlphaFoldDB" id="A0A5J4W0S0"/>
<comment type="function">
    <text evidence="9">Common component of the spliceosome and rRNA processing machinery.</text>
</comment>
<dbReference type="OrthoDB" id="1924699at2759"/>
<accession>A0A5J4W0S0</accession>
<evidence type="ECO:0000313" key="11">
    <source>
        <dbReference type="EMBL" id="KAA6388428.1"/>
    </source>
</evidence>
<keyword evidence="7 9" id="KW-0539">Nucleus</keyword>
<keyword evidence="8 9" id="KW-0687">Ribonucleoprotein</keyword>
<dbReference type="GO" id="GO:0005681">
    <property type="term" value="C:spliceosomal complex"/>
    <property type="evidence" value="ECO:0007669"/>
    <property type="project" value="UniProtKB-KW"/>
</dbReference>
<proteinExistence type="inferred from homology"/>
<dbReference type="SUPFAM" id="SSF55315">
    <property type="entry name" value="L30e-like"/>
    <property type="match status" value="1"/>
</dbReference>
<comment type="subcellular location">
    <subcellularLocation>
        <location evidence="1 9">Nucleus</location>
        <location evidence="1 9">Nucleolus</location>
    </subcellularLocation>
</comment>
<keyword evidence="5 9" id="KW-0694">RNA-binding</keyword>
<dbReference type="GO" id="GO:0031120">
    <property type="term" value="P:snRNA pseudouridine synthesis"/>
    <property type="evidence" value="ECO:0007669"/>
    <property type="project" value="UniProtKB-UniRule"/>
</dbReference>
<dbReference type="InterPro" id="IPR018492">
    <property type="entry name" value="Ribosomal_eL8/Nhp2"/>
</dbReference>
<gene>
    <name evidence="11" type="ORF">EZS28_016044</name>
</gene>
<evidence type="ECO:0000256" key="1">
    <source>
        <dbReference type="ARBA" id="ARBA00004604"/>
    </source>
</evidence>
<dbReference type="InterPro" id="IPR029064">
    <property type="entry name" value="Ribosomal_eL30-like_sf"/>
</dbReference>
<name>A0A5J4W0S0_9EUKA</name>
<organism evidence="11 12">
    <name type="scientific">Streblomastix strix</name>
    <dbReference type="NCBI Taxonomy" id="222440"/>
    <lineage>
        <taxon>Eukaryota</taxon>
        <taxon>Metamonada</taxon>
        <taxon>Preaxostyla</taxon>
        <taxon>Oxymonadida</taxon>
        <taxon>Streblomastigidae</taxon>
        <taxon>Streblomastix</taxon>
    </lineage>
</organism>
<evidence type="ECO:0000259" key="10">
    <source>
        <dbReference type="Pfam" id="PF01248"/>
    </source>
</evidence>
<dbReference type="PANTHER" id="PTHR23105">
    <property type="entry name" value="RIBOSOMAL PROTEIN L7AE FAMILY MEMBER"/>
    <property type="match status" value="1"/>
</dbReference>
<keyword evidence="3" id="KW-0507">mRNA processing</keyword>
<dbReference type="GO" id="GO:0031429">
    <property type="term" value="C:box H/ACA snoRNP complex"/>
    <property type="evidence" value="ECO:0007669"/>
    <property type="project" value="UniProtKB-UniRule"/>
</dbReference>
<evidence type="ECO:0000256" key="3">
    <source>
        <dbReference type="ARBA" id="ARBA00022664"/>
    </source>
</evidence>
<comment type="caution">
    <text evidence="11">The sequence shown here is derived from an EMBL/GenBank/DDBJ whole genome shotgun (WGS) entry which is preliminary data.</text>
</comment>
<comment type="function">
    <text evidence="9">Required for ribosome biogenesis. Part of a complex which catalyzes pseudouridylation of rRNA. This involves the isomerization of uridine such that the ribose is subsequently attached to C5, instead of the normal N1. Pseudouridine ('psi') residues may serve to stabilize the conformation of rRNAs.</text>
</comment>
<protein>
    <recommendedName>
        <fullName evidence="9">H/ACA ribonucleoprotein complex subunit 2</fullName>
    </recommendedName>
    <alternativeName>
        <fullName evidence="9">Nucleolar protein family A member 2</fullName>
    </alternativeName>
</protein>
<evidence type="ECO:0000256" key="9">
    <source>
        <dbReference type="RuleBase" id="RU366039"/>
    </source>
</evidence>
<dbReference type="EMBL" id="SNRW01003989">
    <property type="protein sequence ID" value="KAA6388428.1"/>
    <property type="molecule type" value="Genomic_DNA"/>
</dbReference>
<evidence type="ECO:0000256" key="7">
    <source>
        <dbReference type="ARBA" id="ARBA00023242"/>
    </source>
</evidence>
<dbReference type="Pfam" id="PF01248">
    <property type="entry name" value="Ribosomal_L7Ae"/>
    <property type="match status" value="1"/>
</dbReference>
<dbReference type="InterPro" id="IPR050257">
    <property type="entry name" value="eL8/uL1-like"/>
</dbReference>